<evidence type="ECO:0000313" key="2">
    <source>
        <dbReference type="Proteomes" id="UP000183447"/>
    </source>
</evidence>
<protein>
    <submittedName>
        <fullName evidence="1">Uncharacterized protein</fullName>
    </submittedName>
</protein>
<dbReference type="AlphaFoldDB" id="A0A1K2HYC2"/>
<name>A0A1K2HYC2_9HYPH</name>
<dbReference type="EMBL" id="FPKU01000002">
    <property type="protein sequence ID" value="SFZ84548.1"/>
    <property type="molecule type" value="Genomic_DNA"/>
</dbReference>
<dbReference type="OrthoDB" id="7950859at2"/>
<accession>A0A1K2HYC2</accession>
<proteinExistence type="predicted"/>
<dbReference type="STRING" id="665118.SAMN02983003_2077"/>
<evidence type="ECO:0000313" key="1">
    <source>
        <dbReference type="EMBL" id="SFZ84548.1"/>
    </source>
</evidence>
<dbReference type="RefSeq" id="WP_072342381.1">
    <property type="nucleotide sequence ID" value="NZ_FPKU01000002.1"/>
</dbReference>
<dbReference type="Proteomes" id="UP000183447">
    <property type="component" value="Unassembled WGS sequence"/>
</dbReference>
<gene>
    <name evidence="1" type="ORF">SAMN02983003_2077</name>
</gene>
<keyword evidence="2" id="KW-1185">Reference proteome</keyword>
<organism evidence="1 2">
    <name type="scientific">Devosia enhydra</name>
    <dbReference type="NCBI Taxonomy" id="665118"/>
    <lineage>
        <taxon>Bacteria</taxon>
        <taxon>Pseudomonadati</taxon>
        <taxon>Pseudomonadota</taxon>
        <taxon>Alphaproteobacteria</taxon>
        <taxon>Hyphomicrobiales</taxon>
        <taxon>Devosiaceae</taxon>
        <taxon>Devosia</taxon>
    </lineage>
</organism>
<reference evidence="1 2" key="1">
    <citation type="submission" date="2016-11" db="EMBL/GenBank/DDBJ databases">
        <authorList>
            <person name="Jaros S."/>
            <person name="Januszkiewicz K."/>
            <person name="Wedrychowicz H."/>
        </authorList>
    </citation>
    <scope>NUCLEOTIDE SEQUENCE [LARGE SCALE GENOMIC DNA]</scope>
    <source>
        <strain evidence="1 2">ATCC 23634</strain>
    </source>
</reference>
<sequence length="60" mass="6777">MTINRDWHLAHQLPRHASIEARLAWHLAHAAECGCRDMPPGIRKELEARGLVAATLRSLK</sequence>